<dbReference type="Proteomes" id="UP000753908">
    <property type="component" value="Unassembled WGS sequence"/>
</dbReference>
<reference evidence="1" key="2">
    <citation type="journal article" date="2022" name="Microbiol. Resour. Announc.">
        <title>Metagenome Sequencing to Explore Phylogenomics of Terrestrial Cyanobacteria.</title>
        <authorList>
            <person name="Ward R.D."/>
            <person name="Stajich J.E."/>
            <person name="Johansen J.R."/>
            <person name="Huntemann M."/>
            <person name="Clum A."/>
            <person name="Foster B."/>
            <person name="Foster B."/>
            <person name="Roux S."/>
            <person name="Palaniappan K."/>
            <person name="Varghese N."/>
            <person name="Mukherjee S."/>
            <person name="Reddy T.B.K."/>
            <person name="Daum C."/>
            <person name="Copeland A."/>
            <person name="Chen I.A."/>
            <person name="Ivanova N.N."/>
            <person name="Kyrpides N.C."/>
            <person name="Shapiro N."/>
            <person name="Eloe-Fadrosh E.A."/>
            <person name="Pietrasiak N."/>
        </authorList>
    </citation>
    <scope>NUCLEOTIDE SEQUENCE</scope>
    <source>
        <strain evidence="1">CPER-KK1</strain>
    </source>
</reference>
<sequence length="155" mass="18326">MVDKFYLENLLSPYAKAPVYYQKNIDPIFIGFMRKKHKKIKKSSNPIDSWLHLIDGNIRVIYTVLVQNNIPAIVKHGILDWSNKGDFPPTLTLHWWIDVEHYRIDYRGRDWYSFNPSNKPLLEQIPYVVFLPGDFPLVSYKVERVEELPPLNLRG</sequence>
<gene>
    <name evidence="1" type="ORF">KME25_32420</name>
</gene>
<comment type="caution">
    <text evidence="1">The sequence shown here is derived from an EMBL/GenBank/DDBJ whole genome shotgun (WGS) entry which is preliminary data.</text>
</comment>
<name>A0A951UDG2_9CYAN</name>
<reference evidence="1" key="1">
    <citation type="submission" date="2021-05" db="EMBL/GenBank/DDBJ databases">
        <authorList>
            <person name="Pietrasiak N."/>
            <person name="Ward R."/>
            <person name="Stajich J.E."/>
            <person name="Kurbessoian T."/>
        </authorList>
    </citation>
    <scope>NUCLEOTIDE SEQUENCE</scope>
    <source>
        <strain evidence="1">CPER-KK1</strain>
    </source>
</reference>
<organism evidence="1 2">
    <name type="scientific">Symplocastrum torsivum CPER-KK1</name>
    <dbReference type="NCBI Taxonomy" id="450513"/>
    <lineage>
        <taxon>Bacteria</taxon>
        <taxon>Bacillati</taxon>
        <taxon>Cyanobacteriota</taxon>
        <taxon>Cyanophyceae</taxon>
        <taxon>Oscillatoriophycideae</taxon>
        <taxon>Oscillatoriales</taxon>
        <taxon>Microcoleaceae</taxon>
        <taxon>Symplocastrum</taxon>
    </lineage>
</organism>
<proteinExistence type="predicted"/>
<evidence type="ECO:0000313" key="1">
    <source>
        <dbReference type="EMBL" id="MBW4549074.1"/>
    </source>
</evidence>
<evidence type="ECO:0000313" key="2">
    <source>
        <dbReference type="Proteomes" id="UP000753908"/>
    </source>
</evidence>
<dbReference type="AlphaFoldDB" id="A0A951UDG2"/>
<protein>
    <submittedName>
        <fullName evidence="1">Uncharacterized protein</fullName>
    </submittedName>
</protein>
<dbReference type="EMBL" id="JAHHIF010000081">
    <property type="protein sequence ID" value="MBW4549074.1"/>
    <property type="molecule type" value="Genomic_DNA"/>
</dbReference>
<accession>A0A951UDG2</accession>